<name>A0A0V1EJA6_TRIPS</name>
<sequence length="108" mass="12657">MENEVILLQANFSVHCHSISQADTPDAEEEYVHVKAYYYNTESGNREDIKDFNFHHSSHCSVLFICTQAVMEDYDTSVCQGMCKYYTGTERTRHQIEVSSYVHDDLWY</sequence>
<evidence type="ECO:0000313" key="2">
    <source>
        <dbReference type="Proteomes" id="UP000054632"/>
    </source>
</evidence>
<evidence type="ECO:0000313" key="1">
    <source>
        <dbReference type="EMBL" id="KRY73059.1"/>
    </source>
</evidence>
<dbReference type="EMBL" id="JYDR01000038">
    <property type="protein sequence ID" value="KRY73059.1"/>
    <property type="molecule type" value="Genomic_DNA"/>
</dbReference>
<organism evidence="1 2">
    <name type="scientific">Trichinella pseudospiralis</name>
    <name type="common">Parasitic roundworm</name>
    <dbReference type="NCBI Taxonomy" id="6337"/>
    <lineage>
        <taxon>Eukaryota</taxon>
        <taxon>Metazoa</taxon>
        <taxon>Ecdysozoa</taxon>
        <taxon>Nematoda</taxon>
        <taxon>Enoplea</taxon>
        <taxon>Dorylaimia</taxon>
        <taxon>Trichinellida</taxon>
        <taxon>Trichinellidae</taxon>
        <taxon>Trichinella</taxon>
    </lineage>
</organism>
<accession>A0A0V1EJA6</accession>
<gene>
    <name evidence="1" type="ORF">T4A_2859</name>
</gene>
<comment type="caution">
    <text evidence="1">The sequence shown here is derived from an EMBL/GenBank/DDBJ whole genome shotgun (WGS) entry which is preliminary data.</text>
</comment>
<dbReference type="AlphaFoldDB" id="A0A0V1EJA6"/>
<dbReference type="Proteomes" id="UP000054632">
    <property type="component" value="Unassembled WGS sequence"/>
</dbReference>
<proteinExistence type="predicted"/>
<protein>
    <submittedName>
        <fullName evidence="1">Uncharacterized protein</fullName>
    </submittedName>
</protein>
<reference evidence="1 2" key="1">
    <citation type="submission" date="2015-01" db="EMBL/GenBank/DDBJ databases">
        <title>Evolution of Trichinella species and genotypes.</title>
        <authorList>
            <person name="Korhonen P.K."/>
            <person name="Edoardo P."/>
            <person name="Giuseppe L.R."/>
            <person name="Gasser R.B."/>
        </authorList>
    </citation>
    <scope>NUCLEOTIDE SEQUENCE [LARGE SCALE GENOMIC DNA]</scope>
    <source>
        <strain evidence="1">ISS13</strain>
    </source>
</reference>